<evidence type="ECO:0000256" key="5">
    <source>
        <dbReference type="ARBA" id="ARBA00022989"/>
    </source>
</evidence>
<dbReference type="RefSeq" id="XP_002504183.1">
    <property type="nucleotide sequence ID" value="XM_002504137.1"/>
</dbReference>
<dbReference type="InterPro" id="IPR006603">
    <property type="entry name" value="PQ-loop_rpt"/>
</dbReference>
<proteinExistence type="inferred from homology"/>
<feature type="transmembrane region" description="Helical" evidence="9">
    <location>
        <begin position="124"/>
        <end position="145"/>
    </location>
</feature>
<dbReference type="InParanoid" id="C1EBM9"/>
<evidence type="ECO:0000256" key="7">
    <source>
        <dbReference type="ARBA" id="ARBA00038475"/>
    </source>
</evidence>
<feature type="transmembrane region" description="Helical" evidence="9">
    <location>
        <begin position="94"/>
        <end position="112"/>
    </location>
</feature>
<dbReference type="SMART" id="SM00679">
    <property type="entry name" value="CTNS"/>
    <property type="match status" value="2"/>
</dbReference>
<evidence type="ECO:0000313" key="11">
    <source>
        <dbReference type="Proteomes" id="UP000002009"/>
    </source>
</evidence>
<dbReference type="EMBL" id="CP001329">
    <property type="protein sequence ID" value="ACO65441.1"/>
    <property type="molecule type" value="Genomic_DNA"/>
</dbReference>
<dbReference type="PANTHER" id="PTHR12226:SF2">
    <property type="entry name" value="MANNOSE-P-DOLICHOL UTILIZATION DEFECT 1 PROTEIN"/>
    <property type="match status" value="1"/>
</dbReference>
<evidence type="ECO:0000313" key="10">
    <source>
        <dbReference type="EMBL" id="ACO65441.1"/>
    </source>
</evidence>
<keyword evidence="4" id="KW-0677">Repeat</keyword>
<evidence type="ECO:0000256" key="4">
    <source>
        <dbReference type="ARBA" id="ARBA00022737"/>
    </source>
</evidence>
<evidence type="ECO:0000256" key="6">
    <source>
        <dbReference type="ARBA" id="ARBA00023136"/>
    </source>
</evidence>
<dbReference type="eggNOG" id="KOG3211">
    <property type="taxonomic scope" value="Eukaryota"/>
</dbReference>
<keyword evidence="2" id="KW-0813">Transport</keyword>
<dbReference type="FunCoup" id="C1EBM9">
    <property type="interactions" value="1921"/>
</dbReference>
<dbReference type="Pfam" id="PF04193">
    <property type="entry name" value="PQ-loop"/>
    <property type="match status" value="2"/>
</dbReference>
<accession>C1EBM9</accession>
<keyword evidence="3 8" id="KW-0812">Transmembrane</keyword>
<feature type="transmembrane region" description="Helical" evidence="9">
    <location>
        <begin position="209"/>
        <end position="230"/>
    </location>
</feature>
<gene>
    <name evidence="10" type="primary">Mpu1</name>
    <name evidence="10" type="ORF">MICPUN_107390</name>
</gene>
<evidence type="ECO:0000256" key="1">
    <source>
        <dbReference type="ARBA" id="ARBA00004141"/>
    </source>
</evidence>
<keyword evidence="6 8" id="KW-0472">Membrane</keyword>
<evidence type="ECO:0000256" key="9">
    <source>
        <dbReference type="SAM" id="Phobius"/>
    </source>
</evidence>
<feature type="transmembrane region" description="Helical" evidence="9">
    <location>
        <begin position="62"/>
        <end position="82"/>
    </location>
</feature>
<reference evidence="10 11" key="1">
    <citation type="journal article" date="2009" name="Science">
        <title>Green evolution and dynamic adaptations revealed by genomes of the marine picoeukaryotes Micromonas.</title>
        <authorList>
            <person name="Worden A.Z."/>
            <person name="Lee J.H."/>
            <person name="Mock T."/>
            <person name="Rouze P."/>
            <person name="Simmons M.P."/>
            <person name="Aerts A.L."/>
            <person name="Allen A.E."/>
            <person name="Cuvelier M.L."/>
            <person name="Derelle E."/>
            <person name="Everett M.V."/>
            <person name="Foulon E."/>
            <person name="Grimwood J."/>
            <person name="Gundlach H."/>
            <person name="Henrissat B."/>
            <person name="Napoli C."/>
            <person name="McDonald S.M."/>
            <person name="Parker M.S."/>
            <person name="Rombauts S."/>
            <person name="Salamov A."/>
            <person name="Von Dassow P."/>
            <person name="Badger J.H."/>
            <person name="Coutinho P.M."/>
            <person name="Demir E."/>
            <person name="Dubchak I."/>
            <person name="Gentemann C."/>
            <person name="Eikrem W."/>
            <person name="Gready J.E."/>
            <person name="John U."/>
            <person name="Lanier W."/>
            <person name="Lindquist E.A."/>
            <person name="Lucas S."/>
            <person name="Mayer K.F."/>
            <person name="Moreau H."/>
            <person name="Not F."/>
            <person name="Otillar R."/>
            <person name="Panaud O."/>
            <person name="Pangilinan J."/>
            <person name="Paulsen I."/>
            <person name="Piegu B."/>
            <person name="Poliakov A."/>
            <person name="Robbens S."/>
            <person name="Schmutz J."/>
            <person name="Toulza E."/>
            <person name="Wyss T."/>
            <person name="Zelensky A."/>
            <person name="Zhou K."/>
            <person name="Armbrust E.V."/>
            <person name="Bhattacharya D."/>
            <person name="Goodenough U.W."/>
            <person name="Van de Peer Y."/>
            <person name="Grigoriev I.V."/>
        </authorList>
    </citation>
    <scope>NUCLEOTIDE SEQUENCE [LARGE SCALE GENOMIC DNA]</scope>
    <source>
        <strain evidence="11">RCC299 / NOUM17</strain>
    </source>
</reference>
<keyword evidence="11" id="KW-1185">Reference proteome</keyword>
<dbReference type="AlphaFoldDB" id="C1EBM9"/>
<evidence type="ECO:0000256" key="3">
    <source>
        <dbReference type="ARBA" id="ARBA00022692"/>
    </source>
</evidence>
<dbReference type="KEGG" id="mis:MICPUN_107390"/>
<dbReference type="Gene3D" id="1.20.1280.290">
    <property type="match status" value="2"/>
</dbReference>
<dbReference type="InterPro" id="IPR016817">
    <property type="entry name" value="MannP-dilichol_defect-1"/>
</dbReference>
<evidence type="ECO:0000256" key="2">
    <source>
        <dbReference type="ARBA" id="ARBA00022448"/>
    </source>
</evidence>
<dbReference type="PIRSF" id="PIRSF023381">
    <property type="entry name" value="MannP-dilichol_defect-1p"/>
    <property type="match status" value="1"/>
</dbReference>
<protein>
    <recommendedName>
        <fullName evidence="8">Mannose-P-dolichol utilization defect 1 protein homolog</fullName>
    </recommendedName>
</protein>
<organism evidence="10 11">
    <name type="scientific">Micromonas commoda (strain RCC299 / NOUM17 / CCMP2709)</name>
    <name type="common">Picoplanktonic green alga</name>
    <dbReference type="NCBI Taxonomy" id="296587"/>
    <lineage>
        <taxon>Eukaryota</taxon>
        <taxon>Viridiplantae</taxon>
        <taxon>Chlorophyta</taxon>
        <taxon>Mamiellophyceae</taxon>
        <taxon>Mamiellales</taxon>
        <taxon>Mamiellaceae</taxon>
        <taxon>Micromonas</taxon>
    </lineage>
</organism>
<dbReference type="STRING" id="296587.C1EBM9"/>
<comment type="similarity">
    <text evidence="7 8">Belongs to the MPDU1 (TC 2.A.43.3) family.</text>
</comment>
<keyword evidence="5 8" id="KW-1133">Transmembrane helix</keyword>
<dbReference type="GeneID" id="8246357"/>
<dbReference type="GO" id="GO:0016020">
    <property type="term" value="C:membrane"/>
    <property type="evidence" value="ECO:0007669"/>
    <property type="project" value="UniProtKB-SubCell"/>
</dbReference>
<evidence type="ECO:0000256" key="8">
    <source>
        <dbReference type="PIRNR" id="PIRNR023381"/>
    </source>
</evidence>
<sequence length="256" mass="27053">MALSIERCANEVLGVFTGAVPSADCVKFAVSKGLSAGIIGGAAMVKVPQIRRIIAAKSAQGLQFNMFLSEVVAGTVSIAYFAHNDMALASYAEMFFVLFQNLAILALMLILGRKGGQRKSIVSGVPGLIPHAAGYAFAAMIIAIAPGDFLETLYNCTTAVLVLGRAPQIWGNHKAKSTGELSATTQFLMTAGSAARVFTTQQEGGSSSMVFAFALSAGMNALLLLQMFLYRPKKAKGTVMKGGVRKSTRTPKKKQY</sequence>
<dbReference type="PANTHER" id="PTHR12226">
    <property type="entry name" value="MANNOSE-P-DOLICHOL UTILIZATION DEFECT 1 LEC35 -RELATED"/>
    <property type="match status" value="1"/>
</dbReference>
<comment type="subcellular location">
    <subcellularLocation>
        <location evidence="1 8">Membrane</location>
        <topology evidence="1 8">Multi-pass membrane protein</topology>
    </subcellularLocation>
</comment>
<dbReference type="OMA" id="LQVLYYW"/>
<dbReference type="Proteomes" id="UP000002009">
    <property type="component" value="Chromosome 9"/>
</dbReference>
<name>C1EBM9_MICCC</name>
<dbReference type="OrthoDB" id="271506at2759"/>